<accession>A0A0H5CY68</accession>
<dbReference type="InterPro" id="IPR036518">
    <property type="entry name" value="CobE/GbiG_C_sf"/>
</dbReference>
<protein>
    <submittedName>
        <fullName evidence="2">Cobalamin biosynthesis protein CbiG</fullName>
    </submittedName>
</protein>
<name>A0A0H5CY68_9RHOB</name>
<feature type="domain" description="CobE/GbiG C-terminal" evidence="1">
    <location>
        <begin position="3"/>
        <end position="120"/>
    </location>
</feature>
<organism evidence="2 3">
    <name type="scientific">Phaeobacter italicus</name>
    <dbReference type="NCBI Taxonomy" id="481446"/>
    <lineage>
        <taxon>Bacteria</taxon>
        <taxon>Pseudomonadati</taxon>
        <taxon>Pseudomonadota</taxon>
        <taxon>Alphaproteobacteria</taxon>
        <taxon>Rhodobacterales</taxon>
        <taxon>Roseobacteraceae</taxon>
        <taxon>Phaeobacter</taxon>
    </lineage>
</organism>
<dbReference type="RefSeq" id="WP_050672508.1">
    <property type="nucleotide sequence ID" value="NZ_CVRL01000005.1"/>
</dbReference>
<keyword evidence="3" id="KW-1185">Reference proteome</keyword>
<proteinExistence type="predicted"/>
<dbReference type="Pfam" id="PF01890">
    <property type="entry name" value="CbiG_C"/>
    <property type="match status" value="1"/>
</dbReference>
<dbReference type="GO" id="GO:0009236">
    <property type="term" value="P:cobalamin biosynthetic process"/>
    <property type="evidence" value="ECO:0007669"/>
    <property type="project" value="InterPro"/>
</dbReference>
<evidence type="ECO:0000313" key="2">
    <source>
        <dbReference type="EMBL" id="CRL09729.1"/>
    </source>
</evidence>
<reference evidence="3" key="1">
    <citation type="submission" date="2015-05" db="EMBL/GenBank/DDBJ databases">
        <authorList>
            <person name="Rodrigo-Torres Lidia"/>
            <person name="Arahal R.David."/>
        </authorList>
    </citation>
    <scope>NUCLEOTIDE SEQUENCE [LARGE SCALE GENOMIC DNA]</scope>
    <source>
        <strain evidence="3">CECT 7321</strain>
    </source>
</reference>
<evidence type="ECO:0000313" key="3">
    <source>
        <dbReference type="Proteomes" id="UP000043764"/>
    </source>
</evidence>
<gene>
    <name evidence="2" type="ORF">NIT7321_00563</name>
</gene>
<dbReference type="Gene3D" id="3.30.420.180">
    <property type="entry name" value="CobE/GbiG C-terminal domain"/>
    <property type="match status" value="1"/>
</dbReference>
<dbReference type="EMBL" id="CVRL01000005">
    <property type="protein sequence ID" value="CRL09729.1"/>
    <property type="molecule type" value="Genomic_DNA"/>
</dbReference>
<dbReference type="AlphaFoldDB" id="A0A0H5CY68"/>
<dbReference type="STRING" id="481446.NIT7645_00223"/>
<dbReference type="InterPro" id="IPR002750">
    <property type="entry name" value="CobE/GbiG_C"/>
</dbReference>
<evidence type="ECO:0000259" key="1">
    <source>
        <dbReference type="Pfam" id="PF01890"/>
    </source>
</evidence>
<dbReference type="Proteomes" id="UP000043764">
    <property type="component" value="Unassembled WGS sequence"/>
</dbReference>
<dbReference type="SUPFAM" id="SSF159664">
    <property type="entry name" value="CobE/GbiG C-terminal domain-like"/>
    <property type="match status" value="1"/>
</dbReference>
<sequence length="125" mass="12582">MKVAGIGFREAATAADIAAALALCDQGVDAVASIAAKADAPAMQEFARLSGLRVIALQETDIAGEQTLTCSPRIKARFGTGSLAEAAALAGARHGATDARARLLAPRVVTADGLATAAIAERLEP</sequence>